<dbReference type="InterPro" id="IPR036736">
    <property type="entry name" value="ACP-like_sf"/>
</dbReference>
<dbReference type="Gene3D" id="3.30.559.10">
    <property type="entry name" value="Chloramphenicol acetyltransferase-like domain"/>
    <property type="match status" value="3"/>
</dbReference>
<evidence type="ECO:0000313" key="6">
    <source>
        <dbReference type="Proteomes" id="UP000001062"/>
    </source>
</evidence>
<dbReference type="FunFam" id="3.30.300.30:FF:000015">
    <property type="entry name" value="Nonribosomal peptide synthase SidD"/>
    <property type="match status" value="2"/>
</dbReference>
<accession>F2K4D2</accession>
<dbReference type="InterPro" id="IPR020806">
    <property type="entry name" value="PKS_PP-bd"/>
</dbReference>
<dbReference type="FunFam" id="1.10.1200.10:FF:000005">
    <property type="entry name" value="Nonribosomal peptide synthetase 1"/>
    <property type="match status" value="1"/>
</dbReference>
<dbReference type="InterPro" id="IPR001242">
    <property type="entry name" value="Condensation_dom"/>
</dbReference>
<dbReference type="InterPro" id="IPR000873">
    <property type="entry name" value="AMP-dep_synth/lig_dom"/>
</dbReference>
<dbReference type="CDD" id="cd19543">
    <property type="entry name" value="DCL_NRPS"/>
    <property type="match status" value="1"/>
</dbReference>
<dbReference type="GO" id="GO:0072330">
    <property type="term" value="P:monocarboxylic acid biosynthetic process"/>
    <property type="evidence" value="ECO:0007669"/>
    <property type="project" value="UniProtKB-ARBA"/>
</dbReference>
<dbReference type="HOGENOM" id="CLU_000022_0_15_6"/>
<dbReference type="GO" id="GO:0005737">
    <property type="term" value="C:cytoplasm"/>
    <property type="evidence" value="ECO:0007669"/>
    <property type="project" value="TreeGrafter"/>
</dbReference>
<dbReference type="Gene3D" id="1.10.1200.10">
    <property type="entry name" value="ACP-like"/>
    <property type="match status" value="2"/>
</dbReference>
<dbReference type="InterPro" id="IPR010071">
    <property type="entry name" value="AA_adenyl_dom"/>
</dbReference>
<feature type="domain" description="Carrier" evidence="4">
    <location>
        <begin position="1047"/>
        <end position="1122"/>
    </location>
</feature>
<dbReference type="Gene3D" id="2.30.38.10">
    <property type="entry name" value="Luciferase, Domain 3"/>
    <property type="match status" value="2"/>
</dbReference>
<dbReference type="GO" id="GO:0044550">
    <property type="term" value="P:secondary metabolite biosynthetic process"/>
    <property type="evidence" value="ECO:0007669"/>
    <property type="project" value="TreeGrafter"/>
</dbReference>
<sequence length="3387" mass="378512">MTNLTTLSIDTSPTETPSMKAVSNNIESIYPLAPMQEGLLFHTLMNPQQGMYLLQYRHVMEMEALDTTAFQKAWNAVVDRHELLRTAFVWKQQRRPLQVVYKQVDLPVELLDWRTMDEETQKRELERMLAEERRQELAFNKAPIMRVRLIRLGEQRYQFVRSYHHILMDAWCFSLIMMDFLAFYRAFAKGESLELEKPRPYRDFIRWLRQQPADAHKGFWTERLAGFDTPTSLGIRQPNQFPDADPVVDVVSHLDKAETKKLQALAAHHKVTLNTLLQGAWSLLLSRYSGEQDVLFGVTVAGRPTHMAGMESIVGLFINTLPLRWRVNPTDSLGDWLRSLQRENLALREHETSSLADIQQWSDVEGQDLFQSLFVFENAPMDAGLSQENLEFIVQDATNRTHTNYPITVVIIPGESLHLQLTYQGHDFSHAAVRTMLTHFQTLLQSMAELDEALDKGQGVNTTLDRLSMLHPSESLQQKQWAQGPELALDENYLERFYTQVAAAPNKVVVNDGTNALTYKALDQRSSRLAHRLVQQGVTVDSIVALLDERSSDFLVMILAVLKSGAAYLPLDPSHPPLRLAQVLKQSQTRRVLVGEGFESLARDALEVLSDDVLSKGVLSKDALSKNRSLDIHDDCIPELEVVSSADAFFVNDIDVVEDRPPAVDVSGQNLGYVIFTSGSTGTPKGAMVTRDGMLNNMLGKFAPLQLSHQDVIAQTASQCFDISVWQFLIAPILGARVEILPDAISQDPAKLVEAVERREITVLEPVPALIQGMLAYRTSFTRLRWVLPTGEALPPVLAQQWSERYSTIPLMNAYGPAECSDDVAFYPILERLGDDVRHVPIGSATANNRLYLLSPELEPMPIGAIGEIYVAGTGVGRGYLNEPERTAGVFLPNPFSDSSINKGERLYRTGDLARYLPDGHLQYVGRVDYQVKVRGYRIELGEIESRLVQHTEIDEVVLLAVSDPQRGKVLVAYIAGERLSVETQGGLSSDNWGPLREFVAQGLPDYMVPNTFVAMPKLPRNNNGKVDRKQLPDVDFSQQQEANYIAPSTPIEHTLSEIWQALLGLERVGVQDNFFELGGHSLLATQMAGQLTRELQRDVPLRAIFECPTIALLSTWLADHEPQNTLPPIKPAEQIQVQANGDKRAPLSWSQQRMWFLQQLEPHSAAYNLPAAIRIRATGKEKGLDLEIAERALNMVVAKHDILRTHFVIEQGAPVQVVSPHCDLSIRTTRLTSVEQNASLEHEASPEQALSNALKADAMQPFALDSGPLLRVHLFECEGRDHEQVLTFNCHHIIADAWSLRLFVDEFCTAYERLCAAESVEPTDQVSESRLQYSDFAIWQQALMEEGHLDDQLAYWLGVLQPQGDDTQSHAELPVLELSSDYPRPEKPSGAGQRYVTSMSEVLAKKLVAFDRVAGRSHFASTMAAFQLLLGFYSDQQDILIGVPVANRHHADTQNLMGCFINTLVHRADLTPEQTVTDLINAVAKQATQAQANQDLPFDYLIDQLGVDRQMSYNPLFQSMFNYLSGKALDQMTLTGLTVEAIDNRPDTALCDFKLDVQADDGRFNLSFEYSAELFAADTVMRMAQDYEHLLNWMLDHPQAKLSDITLWQEKSTVERVPEARQVLSLFADRVAEQPSALAVQTNGVDVDLSANICLTYAQLNAQSDRLAGLLRHAGLKRGDRVALCIERTYSMPVCMLAVLKCGSAYVPIEPSWPDERKGYVLSHASPTVCLLHSHHQSEIEALQPDLVCVAVDLCSLEHSDVDVASDRQAYDQADNDQTDNEGLDGVHPDSLAYILYTSGSTGRPKGVEITHHNVAHLCRDLSARIPLTHKDQVLSLTTYCFDISVVELLYPLTQGASILVASSEQAKDPRRLDQLLDHPDNVKSVSLMQATPATWTMLLARSQRSLDGVTAIAGGEALSAELGRQILARGATLMNGYGPTEVTVYSTFHPVTERDCQPSQSANVAHSSAALPIGKAVMGLRAHVLDRAMRPVPQGVTGELYLSGDGVGLGYHRAPELTANAFITHKHLSLLDGQQVYERLYKTGDLVRRRTDGTLDYVGRNDFQVKLRGFRIELGEIEALLPQLEGVDNAAVLLQGQGDQARLVAYWSGELRDIERLRRHLASSLPEYMVPTFWQWVERFPQNANGKVDRKALQNMPLTELVSGLDSDKRTAPQSLWEKRIAAIWREVLPIEESVSIAREDNFFALGGHSLLAARIVATLAEEFEVDLPLRSVFEAPTVMALAGEVELHVQPPLVIPVQSAAEADNRLAPMHATQKRLWFLEKFSGASRAYQLTLSLRVNGQLDVQALRQALYALTLRQQSLRTVFVEQDGELLQRVLPDADITLERVPLMQHELDADLLAECHDASLIKTLRGLADQPFVPEQSAPWRVDLLSAKSATSVDLDLSELDRQQVEAQHLDAKQLNNQQILQLSMHHLIADGWSLRIFFDELQALYRTALSSDRSKLTASDFIASDLPYQFTDYARWWQSDDTRQTLEQQLSYWKTKLAGEPPLLDLPTELPRPKQLSNRGQRYRFQLPESVVAQLKNVSAERQMTAFVPLLSAWQLLLSRYSGQHDIHVGVPVANRHLAHSGKIIGYFASTQVIKAPLGLQACVADNWMLLQQTLTEAQQHQDLPFEQLVESLELPRDNGRAPLFQTLFNLIQLDANTQFGGLSIERINLDEGTTLSEIGMQIEQAEQAWFCVLEYSSELFVEDTVARYARHYVSLLKDMLQMPEKRLCQLDMLDATDYALDAAFNATEAELKAEYDLIHRFEQQVLQTPDAEAIRYLDQSLSYFSLNEEVNRLAHYLRQKGMTAEHKVAILLDRGPRMMIAHLAVLKAGAAYIPLDPAQPADRLNYICQHAQPQLLITESHVSERVTGLFECLLLDVLPSVICEQAKSSEQAELSEEAGLSLFNRIDNPQPIIHFAQLAYLIYTSGSTGKPKGVAVNRGNLANFLYAMDHKIAIDSTDRWLSVTTTSFDMSVLEIYLPLLHGATLILADKQQSLDAGELFELLRQSTVFQATPASWQMLLTRQASDWPSLKGVIGGEAVPTHVAKHLVENGVQLLNAYGPTETTVWSTAHILDESEVTLEGVAAIGSPILNNRCYLLDEQWQPVPLGATGELYIAGEGVTRGYQDAPDLTASAFIPDPFRQDGSRLYKTGDLARRRSDGVLEYIGRSDFQIKIRGFRIELGEIETALRRQEGIVEVVVVADDKQRLVAFVQVDASRDHASLNANLRRCLENELPAYMVPYQCVILDTFVLNSNGKIDRKRLAAHASEIGLNSNPSQDSGRAPSGDIEVRLAEIWEALLGMSPSAEQSFFALGGHSLLAMQMISKVEAEFGLRLALQSLFEQPTIEALARQIAESTDDQQDDELDFMDQLLSEFED</sequence>
<keyword evidence="6" id="KW-1185">Reference proteome</keyword>
<dbReference type="PATRIC" id="fig|717774.3.peg.998"/>
<keyword evidence="5" id="KW-0413">Isomerase</keyword>
<dbReference type="InterPro" id="IPR006162">
    <property type="entry name" value="Ppantetheine_attach_site"/>
</dbReference>
<dbReference type="PROSITE" id="PS00455">
    <property type="entry name" value="AMP_BINDING"/>
    <property type="match status" value="3"/>
</dbReference>
<keyword evidence="2" id="KW-0596">Phosphopantetheine</keyword>
<dbReference type="FunFam" id="3.40.50.980:FF:000001">
    <property type="entry name" value="Non-ribosomal peptide synthetase"/>
    <property type="match status" value="2"/>
</dbReference>
<dbReference type="KEGG" id="mme:Marme_0956"/>
<dbReference type="CDD" id="cd19531">
    <property type="entry name" value="LCL_NRPS-like"/>
    <property type="match status" value="2"/>
</dbReference>
<dbReference type="EC" id="5.1.1.3" evidence="5"/>
<dbReference type="eggNOG" id="COG1020">
    <property type="taxonomic scope" value="Bacteria"/>
</dbReference>
<dbReference type="CDD" id="cd05930">
    <property type="entry name" value="A_NRPS"/>
    <property type="match status" value="1"/>
</dbReference>
<dbReference type="SUPFAM" id="SSF56801">
    <property type="entry name" value="Acetyl-CoA synthetase-like"/>
    <property type="match status" value="3"/>
</dbReference>
<gene>
    <name evidence="5" type="ordered locus">Marme_0956</name>
</gene>
<dbReference type="RefSeq" id="WP_013660136.1">
    <property type="nucleotide sequence ID" value="NC_015276.1"/>
</dbReference>
<dbReference type="InterPro" id="IPR009081">
    <property type="entry name" value="PP-bd_ACP"/>
</dbReference>
<dbReference type="InterPro" id="IPR025110">
    <property type="entry name" value="AMP-bd_C"/>
</dbReference>
<dbReference type="FunFam" id="2.30.38.10:FF:000001">
    <property type="entry name" value="Non-ribosomal peptide synthetase PvdI"/>
    <property type="match status" value="1"/>
</dbReference>
<dbReference type="Proteomes" id="UP000001062">
    <property type="component" value="Chromosome"/>
</dbReference>
<dbReference type="Gene3D" id="3.40.50.12780">
    <property type="entry name" value="N-terminal domain of ligase-like"/>
    <property type="match status" value="1"/>
</dbReference>
<dbReference type="FunFam" id="1.10.1200.10:FF:000016">
    <property type="entry name" value="Non-ribosomal peptide synthase"/>
    <property type="match status" value="1"/>
</dbReference>
<dbReference type="PANTHER" id="PTHR45527">
    <property type="entry name" value="NONRIBOSOMAL PEPTIDE SYNTHETASE"/>
    <property type="match status" value="1"/>
</dbReference>
<dbReference type="GO" id="GO:0043041">
    <property type="term" value="P:amino acid activation for nonribosomal peptide biosynthetic process"/>
    <property type="evidence" value="ECO:0007669"/>
    <property type="project" value="TreeGrafter"/>
</dbReference>
<dbReference type="InterPro" id="IPR042099">
    <property type="entry name" value="ANL_N_sf"/>
</dbReference>
<dbReference type="OrthoDB" id="9757559at2"/>
<dbReference type="InterPro" id="IPR045851">
    <property type="entry name" value="AMP-bd_C_sf"/>
</dbReference>
<evidence type="ECO:0000256" key="3">
    <source>
        <dbReference type="ARBA" id="ARBA00022553"/>
    </source>
</evidence>
<organism evidence="5 6">
    <name type="scientific">Marinomonas mediterranea (strain ATCC 700492 / JCM 21426 / NBRC 103028 / MMB-1)</name>
    <dbReference type="NCBI Taxonomy" id="717774"/>
    <lineage>
        <taxon>Bacteria</taxon>
        <taxon>Pseudomonadati</taxon>
        <taxon>Pseudomonadota</taxon>
        <taxon>Gammaproteobacteria</taxon>
        <taxon>Oceanospirillales</taxon>
        <taxon>Oceanospirillaceae</taxon>
        <taxon>Marinomonas</taxon>
    </lineage>
</organism>
<dbReference type="NCBIfam" id="TIGR01733">
    <property type="entry name" value="AA-adenyl-dom"/>
    <property type="match status" value="3"/>
</dbReference>
<dbReference type="PROSITE" id="PS50075">
    <property type="entry name" value="CARRIER"/>
    <property type="match status" value="3"/>
</dbReference>
<feature type="domain" description="Carrier" evidence="4">
    <location>
        <begin position="2174"/>
        <end position="2252"/>
    </location>
</feature>
<dbReference type="PANTHER" id="PTHR45527:SF1">
    <property type="entry name" value="FATTY ACID SYNTHASE"/>
    <property type="match status" value="1"/>
</dbReference>
<evidence type="ECO:0000313" key="5">
    <source>
        <dbReference type="EMBL" id="ADZ90231.1"/>
    </source>
</evidence>
<dbReference type="EMBL" id="CP002583">
    <property type="protein sequence ID" value="ADZ90231.1"/>
    <property type="molecule type" value="Genomic_DNA"/>
</dbReference>
<dbReference type="GO" id="GO:0008881">
    <property type="term" value="F:glutamate racemase activity"/>
    <property type="evidence" value="ECO:0007669"/>
    <property type="project" value="UniProtKB-EC"/>
</dbReference>
<evidence type="ECO:0000256" key="1">
    <source>
        <dbReference type="ARBA" id="ARBA00001957"/>
    </source>
</evidence>
<name>F2K4D2_MARM1</name>
<feature type="domain" description="Carrier" evidence="4">
    <location>
        <begin position="3293"/>
        <end position="3367"/>
    </location>
</feature>
<dbReference type="Pfam" id="PF00550">
    <property type="entry name" value="PP-binding"/>
    <property type="match status" value="3"/>
</dbReference>
<evidence type="ECO:0000259" key="4">
    <source>
        <dbReference type="PROSITE" id="PS50075"/>
    </source>
</evidence>
<dbReference type="Pfam" id="PF13193">
    <property type="entry name" value="AMP-binding_C"/>
    <property type="match status" value="2"/>
</dbReference>
<proteinExistence type="predicted"/>
<evidence type="ECO:0000256" key="2">
    <source>
        <dbReference type="ARBA" id="ARBA00022450"/>
    </source>
</evidence>
<dbReference type="InterPro" id="IPR023213">
    <property type="entry name" value="CAT-like_dom_sf"/>
</dbReference>
<comment type="cofactor">
    <cofactor evidence="1">
        <name>pantetheine 4'-phosphate</name>
        <dbReference type="ChEBI" id="CHEBI:47942"/>
    </cofactor>
</comment>
<dbReference type="Gene3D" id="3.40.50.980">
    <property type="match status" value="4"/>
</dbReference>
<dbReference type="SUPFAM" id="SSF47336">
    <property type="entry name" value="ACP-like"/>
    <property type="match status" value="3"/>
</dbReference>
<dbReference type="Gene3D" id="3.40.50.1820">
    <property type="entry name" value="alpha/beta hydrolase"/>
    <property type="match status" value="1"/>
</dbReference>
<reference evidence="5 6" key="1">
    <citation type="journal article" date="2012" name="Stand. Genomic Sci.">
        <title>Complete genome sequence of the melanogenic marine bacterium Marinomonas mediterranea type strain (MMB-1(T)).</title>
        <authorList>
            <person name="Lucas-Elio P."/>
            <person name="Goodwin L."/>
            <person name="Woyke T."/>
            <person name="Pitluck S."/>
            <person name="Nolan M."/>
            <person name="Kyrpides N.C."/>
            <person name="Detter J.C."/>
            <person name="Copeland A."/>
            <person name="Teshima H."/>
            <person name="Bruce D."/>
            <person name="Detter C."/>
            <person name="Tapia R."/>
            <person name="Han S."/>
            <person name="Land M.L."/>
            <person name="Ivanova N."/>
            <person name="Mikhailova N."/>
            <person name="Johnston A.W."/>
            <person name="Sanchez-Amat A."/>
        </authorList>
    </citation>
    <scope>NUCLEOTIDE SEQUENCE [LARGE SCALE GENOMIC DNA]</scope>
    <source>
        <strain evidence="6">ATCC 700492 / JCM 21426 / NBRC 103028 / MMB-1</strain>
    </source>
</reference>
<dbReference type="Pfam" id="PF00501">
    <property type="entry name" value="AMP-binding"/>
    <property type="match status" value="3"/>
</dbReference>
<dbReference type="Pfam" id="PF00668">
    <property type="entry name" value="Condensation"/>
    <property type="match status" value="4"/>
</dbReference>
<dbReference type="PROSITE" id="PS00012">
    <property type="entry name" value="PHOSPHOPANTETHEINE"/>
    <property type="match status" value="3"/>
</dbReference>
<dbReference type="STRING" id="717774.Marme_0956"/>
<protein>
    <submittedName>
        <fullName evidence="5">Amino acid adenylation domain protein</fullName>
        <ecNumber evidence="5">5.1.1.3</ecNumber>
    </submittedName>
</protein>
<dbReference type="InterPro" id="IPR029058">
    <property type="entry name" value="AB_hydrolase_fold"/>
</dbReference>
<dbReference type="Gene3D" id="3.30.300.30">
    <property type="match status" value="3"/>
</dbReference>
<dbReference type="SUPFAM" id="SSF52777">
    <property type="entry name" value="CoA-dependent acyltransferases"/>
    <property type="match status" value="6"/>
</dbReference>
<dbReference type="FunFam" id="3.40.50.12780:FF:000012">
    <property type="entry name" value="Non-ribosomal peptide synthetase"/>
    <property type="match status" value="1"/>
</dbReference>
<keyword evidence="3" id="KW-0597">Phosphoprotein</keyword>
<dbReference type="InterPro" id="IPR020845">
    <property type="entry name" value="AMP-binding_CS"/>
</dbReference>
<dbReference type="Gene3D" id="3.30.559.30">
    <property type="entry name" value="Nonribosomal peptide synthetase, condensation domain"/>
    <property type="match status" value="3"/>
</dbReference>
<dbReference type="NCBIfam" id="NF003417">
    <property type="entry name" value="PRK04813.1"/>
    <property type="match status" value="4"/>
</dbReference>
<dbReference type="GO" id="GO:0031177">
    <property type="term" value="F:phosphopantetheine binding"/>
    <property type="evidence" value="ECO:0007669"/>
    <property type="project" value="InterPro"/>
</dbReference>
<dbReference type="SMART" id="SM00823">
    <property type="entry name" value="PKS_PP"/>
    <property type="match status" value="3"/>
</dbReference>